<evidence type="ECO:0000256" key="7">
    <source>
        <dbReference type="ARBA" id="ARBA00022741"/>
    </source>
</evidence>
<evidence type="ECO:0000256" key="17">
    <source>
        <dbReference type="SAM" id="MobiDB-lite"/>
    </source>
</evidence>
<evidence type="ECO:0000256" key="10">
    <source>
        <dbReference type="ARBA" id="ARBA00023146"/>
    </source>
</evidence>
<comment type="catalytic activity">
    <reaction evidence="12">
        <text>tRNA(Sec) + L-serine + ATP = L-seryl-tRNA(Sec) + AMP + diphosphate + H(+)</text>
        <dbReference type="Rhea" id="RHEA:42580"/>
        <dbReference type="Rhea" id="RHEA-COMP:9742"/>
        <dbReference type="Rhea" id="RHEA-COMP:10128"/>
        <dbReference type="ChEBI" id="CHEBI:15378"/>
        <dbReference type="ChEBI" id="CHEBI:30616"/>
        <dbReference type="ChEBI" id="CHEBI:33019"/>
        <dbReference type="ChEBI" id="CHEBI:33384"/>
        <dbReference type="ChEBI" id="CHEBI:78442"/>
        <dbReference type="ChEBI" id="CHEBI:78533"/>
        <dbReference type="ChEBI" id="CHEBI:456215"/>
        <dbReference type="EC" id="6.1.1.11"/>
    </reaction>
</comment>
<evidence type="ECO:0000256" key="3">
    <source>
        <dbReference type="ARBA" id="ARBA00010728"/>
    </source>
</evidence>
<evidence type="ECO:0000256" key="11">
    <source>
        <dbReference type="ARBA" id="ARBA00039158"/>
    </source>
</evidence>
<evidence type="ECO:0000256" key="13">
    <source>
        <dbReference type="ARBA" id="ARBA00048823"/>
    </source>
</evidence>
<feature type="binding site" evidence="15">
    <location>
        <position position="353"/>
    </location>
    <ligand>
        <name>L-serine</name>
        <dbReference type="ChEBI" id="CHEBI:33384"/>
    </ligand>
</feature>
<dbReference type="InterPro" id="IPR002317">
    <property type="entry name" value="Ser-tRNA-ligase_type_1"/>
</dbReference>
<protein>
    <recommendedName>
        <fullName evidence="11 14">Serine--tRNA ligase</fullName>
        <ecNumber evidence="4 14">6.1.1.11</ecNumber>
    </recommendedName>
</protein>
<dbReference type="GO" id="GO:0004828">
    <property type="term" value="F:serine-tRNA ligase activity"/>
    <property type="evidence" value="ECO:0007669"/>
    <property type="project" value="UniProtKB-UniRule"/>
</dbReference>
<evidence type="ECO:0000256" key="1">
    <source>
        <dbReference type="ARBA" id="ARBA00004496"/>
    </source>
</evidence>
<evidence type="ECO:0000256" key="16">
    <source>
        <dbReference type="PIRSR" id="PIRSR001529-2"/>
    </source>
</evidence>
<gene>
    <name evidence="19" type="primary">serS</name>
    <name evidence="19" type="ORF">F4V43_14305</name>
</gene>
<keyword evidence="8 16" id="KW-0067">ATP-binding</keyword>
<evidence type="ECO:0000256" key="9">
    <source>
        <dbReference type="ARBA" id="ARBA00022917"/>
    </source>
</evidence>
<evidence type="ECO:0000256" key="12">
    <source>
        <dbReference type="ARBA" id="ARBA00047929"/>
    </source>
</evidence>
<dbReference type="Pfam" id="PF02403">
    <property type="entry name" value="Seryl_tRNA_N"/>
    <property type="match status" value="1"/>
</dbReference>
<comment type="pathway">
    <text evidence="2">Aminoacyl-tRNA biosynthesis; selenocysteinyl-tRNA(Sec) biosynthesis; L-seryl-tRNA(Sec) from L-serine and tRNA(Sec): step 1/1.</text>
</comment>
<dbReference type="InterPro" id="IPR006195">
    <property type="entry name" value="aa-tRNA-synth_II"/>
</dbReference>
<dbReference type="SUPFAM" id="SSF55681">
    <property type="entry name" value="Class II aaRS and biotin synthetases"/>
    <property type="match status" value="1"/>
</dbReference>
<dbReference type="EMBL" id="VYKK01000020">
    <property type="protein sequence ID" value="KAA9001012.1"/>
    <property type="molecule type" value="Genomic_DNA"/>
</dbReference>
<dbReference type="Pfam" id="PF00587">
    <property type="entry name" value="tRNA-synt_2b"/>
    <property type="match status" value="1"/>
</dbReference>
<dbReference type="EC" id="6.1.1.11" evidence="4 14"/>
<dbReference type="PANTHER" id="PTHR43697">
    <property type="entry name" value="SERYL-TRNA SYNTHETASE"/>
    <property type="match status" value="1"/>
</dbReference>
<feature type="compositionally biased region" description="Basic and acidic residues" evidence="17">
    <location>
        <begin position="86"/>
        <end position="96"/>
    </location>
</feature>
<dbReference type="NCBIfam" id="TIGR00414">
    <property type="entry name" value="serS"/>
    <property type="match status" value="1"/>
</dbReference>
<dbReference type="GO" id="GO:0005737">
    <property type="term" value="C:cytoplasm"/>
    <property type="evidence" value="ECO:0007669"/>
    <property type="project" value="UniProtKB-SubCell"/>
</dbReference>
<feature type="binding site" evidence="15">
    <location>
        <position position="323"/>
    </location>
    <ligand>
        <name>L-serine</name>
        <dbReference type="ChEBI" id="CHEBI:33384"/>
    </ligand>
</feature>
<dbReference type="Proteomes" id="UP000367750">
    <property type="component" value="Unassembled WGS sequence"/>
</dbReference>
<evidence type="ECO:0000256" key="8">
    <source>
        <dbReference type="ARBA" id="ARBA00022840"/>
    </source>
</evidence>
<comment type="catalytic activity">
    <reaction evidence="13">
        <text>tRNA(Ser) + L-serine + ATP = L-seryl-tRNA(Ser) + AMP + diphosphate + H(+)</text>
        <dbReference type="Rhea" id="RHEA:12292"/>
        <dbReference type="Rhea" id="RHEA-COMP:9669"/>
        <dbReference type="Rhea" id="RHEA-COMP:9703"/>
        <dbReference type="ChEBI" id="CHEBI:15378"/>
        <dbReference type="ChEBI" id="CHEBI:30616"/>
        <dbReference type="ChEBI" id="CHEBI:33019"/>
        <dbReference type="ChEBI" id="CHEBI:33384"/>
        <dbReference type="ChEBI" id="CHEBI:78442"/>
        <dbReference type="ChEBI" id="CHEBI:78533"/>
        <dbReference type="ChEBI" id="CHEBI:456215"/>
        <dbReference type="EC" id="6.1.1.11"/>
    </reaction>
</comment>
<keyword evidence="6 19" id="KW-0436">Ligase</keyword>
<dbReference type="InterPro" id="IPR042103">
    <property type="entry name" value="SerRS_1_N_sf"/>
</dbReference>
<dbReference type="Gene3D" id="1.10.287.40">
    <property type="entry name" value="Serine-tRNA synthetase, tRNA binding domain"/>
    <property type="match status" value="1"/>
</dbReference>
<feature type="compositionally biased region" description="Low complexity" evidence="17">
    <location>
        <begin position="112"/>
        <end position="131"/>
    </location>
</feature>
<dbReference type="OrthoDB" id="9804647at2"/>
<feature type="region of interest" description="Disordered" evidence="17">
    <location>
        <begin position="77"/>
        <end position="137"/>
    </location>
</feature>
<evidence type="ECO:0000256" key="2">
    <source>
        <dbReference type="ARBA" id="ARBA00005045"/>
    </source>
</evidence>
<dbReference type="Gene3D" id="3.30.930.10">
    <property type="entry name" value="Bira Bifunctional Protein, Domain 2"/>
    <property type="match status" value="1"/>
</dbReference>
<organism evidence="19 20">
    <name type="scientific">Paenibacillus spiritus</name>
    <dbReference type="NCBI Taxonomy" id="2496557"/>
    <lineage>
        <taxon>Bacteria</taxon>
        <taxon>Bacillati</taxon>
        <taxon>Bacillota</taxon>
        <taxon>Bacilli</taxon>
        <taxon>Bacillales</taxon>
        <taxon>Paenibacillaceae</taxon>
        <taxon>Paenibacillus</taxon>
    </lineage>
</organism>
<evidence type="ECO:0000256" key="4">
    <source>
        <dbReference type="ARBA" id="ARBA00012840"/>
    </source>
</evidence>
<accession>A0A5J5G2L8</accession>
<feature type="binding site" evidence="16">
    <location>
        <begin position="369"/>
        <end position="372"/>
    </location>
    <ligand>
        <name>ATP</name>
        <dbReference type="ChEBI" id="CHEBI:30616"/>
    </ligand>
</feature>
<keyword evidence="20" id="KW-1185">Reference proteome</keyword>
<dbReference type="InterPro" id="IPR033729">
    <property type="entry name" value="SerRS_core"/>
</dbReference>
<keyword evidence="10" id="KW-0030">Aminoacyl-tRNA synthetase</keyword>
<evidence type="ECO:0000313" key="19">
    <source>
        <dbReference type="EMBL" id="KAA9001012.1"/>
    </source>
</evidence>
<evidence type="ECO:0000256" key="5">
    <source>
        <dbReference type="ARBA" id="ARBA00022490"/>
    </source>
</evidence>
<comment type="similarity">
    <text evidence="3">Belongs to the class-II aminoacyl-tRNA synthetase family. Type-1 seryl-tRNA synthetase subfamily.</text>
</comment>
<keyword evidence="9" id="KW-0648">Protein biosynthesis</keyword>
<dbReference type="PRINTS" id="PR00981">
    <property type="entry name" value="TRNASYNTHSER"/>
</dbReference>
<feature type="binding site" evidence="15">
    <location>
        <position position="475"/>
    </location>
    <ligand>
        <name>L-serine</name>
        <dbReference type="ChEBI" id="CHEBI:33384"/>
    </ligand>
</feature>
<dbReference type="PROSITE" id="PS50862">
    <property type="entry name" value="AA_TRNA_LIGASE_II"/>
    <property type="match status" value="1"/>
</dbReference>
<feature type="binding site" evidence="15">
    <location>
        <position position="376"/>
    </location>
    <ligand>
        <name>L-serine</name>
        <dbReference type="ChEBI" id="CHEBI:33384"/>
    </ligand>
</feature>
<dbReference type="InterPro" id="IPR015866">
    <property type="entry name" value="Ser-tRNA-synth_1_N"/>
</dbReference>
<name>A0A5J5G2L8_9BACL</name>
<dbReference type="PANTHER" id="PTHR43697:SF1">
    <property type="entry name" value="SERINE--TRNA LIGASE"/>
    <property type="match status" value="1"/>
</dbReference>
<comment type="subcellular location">
    <subcellularLocation>
        <location evidence="1">Cytoplasm</location>
    </subcellularLocation>
</comment>
<dbReference type="GO" id="GO:0006434">
    <property type="term" value="P:seryl-tRNA aminoacylation"/>
    <property type="evidence" value="ECO:0007669"/>
    <property type="project" value="UniProtKB-UniRule"/>
</dbReference>
<dbReference type="GO" id="GO:0005524">
    <property type="term" value="F:ATP binding"/>
    <property type="evidence" value="ECO:0007669"/>
    <property type="project" value="UniProtKB-KW"/>
</dbReference>
<dbReference type="GO" id="GO:0140096">
    <property type="term" value="F:catalytic activity, acting on a protein"/>
    <property type="evidence" value="ECO:0007669"/>
    <property type="project" value="UniProtKB-ARBA"/>
</dbReference>
<dbReference type="AlphaFoldDB" id="A0A5J5G2L8"/>
<comment type="caution">
    <text evidence="19">The sequence shown here is derived from an EMBL/GenBank/DDBJ whole genome shotgun (WGS) entry which is preliminary data.</text>
</comment>
<keyword evidence="5" id="KW-0963">Cytoplasm</keyword>
<feature type="domain" description="Aminoacyl-transfer RNA synthetases class-II family profile" evidence="18">
    <location>
        <begin position="232"/>
        <end position="502"/>
    </location>
</feature>
<feature type="binding site" evidence="16">
    <location>
        <begin position="353"/>
        <end position="355"/>
    </location>
    <ligand>
        <name>ATP</name>
        <dbReference type="ChEBI" id="CHEBI:30616"/>
    </ligand>
</feature>
<proteinExistence type="inferred from homology"/>
<evidence type="ECO:0000256" key="14">
    <source>
        <dbReference type="NCBIfam" id="TIGR00414"/>
    </source>
</evidence>
<dbReference type="PIRSF" id="PIRSF001529">
    <property type="entry name" value="Ser-tRNA-synth_IIa"/>
    <property type="match status" value="1"/>
</dbReference>
<dbReference type="GO" id="GO:0016740">
    <property type="term" value="F:transferase activity"/>
    <property type="evidence" value="ECO:0007669"/>
    <property type="project" value="UniProtKB-ARBA"/>
</dbReference>
<feature type="site" description="Important for serine binding" evidence="15">
    <location>
        <position position="477"/>
    </location>
</feature>
<evidence type="ECO:0000256" key="15">
    <source>
        <dbReference type="PIRSR" id="PIRSR001529-1"/>
    </source>
</evidence>
<reference evidence="19 20" key="1">
    <citation type="submission" date="2019-09" db="EMBL/GenBank/DDBJ databases">
        <title>Bacillus ochoae sp. nov., Paenibacillus whitsoniae sp. nov., Paenibacillus spiritus sp. nov. Isolated from the Mars Exploration Rover during spacecraft assembly.</title>
        <authorList>
            <person name="Seuylemezian A."/>
            <person name="Vaishampayan P."/>
        </authorList>
    </citation>
    <scope>NUCLEOTIDE SEQUENCE [LARGE SCALE GENOMIC DNA]</scope>
    <source>
        <strain evidence="19 20">MER_111</strain>
    </source>
</reference>
<evidence type="ECO:0000259" key="18">
    <source>
        <dbReference type="PROSITE" id="PS50862"/>
    </source>
</evidence>
<dbReference type="SUPFAM" id="SSF46589">
    <property type="entry name" value="tRNA-binding arm"/>
    <property type="match status" value="1"/>
</dbReference>
<dbReference type="InterPro" id="IPR010978">
    <property type="entry name" value="tRNA-bd_arm"/>
</dbReference>
<evidence type="ECO:0000256" key="6">
    <source>
        <dbReference type="ARBA" id="ARBA00022598"/>
    </source>
</evidence>
<sequence>MRAFFAFFQNSLLEKERLAMLDIGYIREHAEEIRAAARHKGVAFDTDALLVCDGRRRLLLGETERLRAQRNRLTREAEALLRGGRGRKDGGGKPEDDGQAAVNSKTAEPAIAEAGNAEAPTPAAAPGTAAAVPQGRTAPEATEMPGVQAAERPAGIAGADAAEAIKARVRALGGELVTRERELAETEAEYRRLMLRAPNPPSADTPVGASDADNMLVKTAGLLPVFGFKPLDHVELGERLGLLDPARGVKAGGPRSYVLKGAGLRLHHAVQRLALDVLEARGFTALEVPVIVRPEALERTGFWPGGEDQVYALTGENRMLAGTSEVSLVSLYSDEIVDVSEPIRLAGSSPCFRSEIGSAGRDARGLYRVHQFAKIEQVVLCENDPAVSEAMLQDILENAEHILRLLELPYRVMAVCTGDMSLKTHKQYDIETWMPGRDAYGETHSASNLLDFQARRSNIRYRDSEGRLRFCHTLNNTAVATPRILIPLLENHQREDGSVRIPEALRPYMNGLEELRAPGREEA</sequence>
<dbReference type="InterPro" id="IPR002314">
    <property type="entry name" value="aa-tRNA-synt_IIb"/>
</dbReference>
<dbReference type="InterPro" id="IPR045864">
    <property type="entry name" value="aa-tRNA-synth_II/BPL/LPL"/>
</dbReference>
<dbReference type="CDD" id="cd00770">
    <property type="entry name" value="SerRS_core"/>
    <property type="match status" value="1"/>
</dbReference>
<evidence type="ECO:0000313" key="20">
    <source>
        <dbReference type="Proteomes" id="UP000367750"/>
    </source>
</evidence>
<feature type="binding site" evidence="16">
    <location>
        <begin position="442"/>
        <end position="445"/>
    </location>
    <ligand>
        <name>ATP</name>
        <dbReference type="ChEBI" id="CHEBI:30616"/>
    </ligand>
</feature>
<keyword evidence="7" id="KW-0547">Nucleotide-binding</keyword>